<protein>
    <submittedName>
        <fullName evidence="5">Predicted dehydrogenase</fullName>
    </submittedName>
</protein>
<dbReference type="Pfam" id="PF01408">
    <property type="entry name" value="GFO_IDH_MocA"/>
    <property type="match status" value="1"/>
</dbReference>
<dbReference type="InterPro" id="IPR036291">
    <property type="entry name" value="NAD(P)-bd_dom_sf"/>
</dbReference>
<name>A0A0K8PBC0_9CHLR</name>
<organism evidence="5">
    <name type="scientific">Flexilinea flocculi</name>
    <dbReference type="NCBI Taxonomy" id="1678840"/>
    <lineage>
        <taxon>Bacteria</taxon>
        <taxon>Bacillati</taxon>
        <taxon>Chloroflexota</taxon>
        <taxon>Anaerolineae</taxon>
        <taxon>Anaerolineales</taxon>
        <taxon>Anaerolineaceae</taxon>
        <taxon>Flexilinea</taxon>
    </lineage>
</organism>
<evidence type="ECO:0000259" key="4">
    <source>
        <dbReference type="Pfam" id="PF22725"/>
    </source>
</evidence>
<dbReference type="Proteomes" id="UP000053370">
    <property type="component" value="Unassembled WGS sequence"/>
</dbReference>
<dbReference type="PATRIC" id="fig|1678840.3.peg.461"/>
<accession>A0A0K8PBC0</accession>
<evidence type="ECO:0000313" key="6">
    <source>
        <dbReference type="Proteomes" id="UP000053370"/>
    </source>
</evidence>
<evidence type="ECO:0000256" key="2">
    <source>
        <dbReference type="ARBA" id="ARBA00023002"/>
    </source>
</evidence>
<dbReference type="GO" id="GO:0000166">
    <property type="term" value="F:nucleotide binding"/>
    <property type="evidence" value="ECO:0007669"/>
    <property type="project" value="InterPro"/>
</dbReference>
<reference evidence="5" key="1">
    <citation type="journal article" date="2015" name="Genome Announc.">
        <title>Draft Genome Sequence of Anaerolineae Strain TC1, a Novel Isolate from a Methanogenic Wastewater Treatment System.</title>
        <authorList>
            <person name="Matsuura N."/>
            <person name="Tourlousse D.M."/>
            <person name="Sun L."/>
            <person name="Toyonaga M."/>
            <person name="Kuroda K."/>
            <person name="Ohashi A."/>
            <person name="Cruz R."/>
            <person name="Yamaguchi T."/>
            <person name="Sekiguchi Y."/>
        </authorList>
    </citation>
    <scope>NUCLEOTIDE SEQUENCE [LARGE SCALE GENOMIC DNA]</scope>
    <source>
        <strain evidence="5">TC1</strain>
    </source>
</reference>
<dbReference type="EMBL" id="DF968179">
    <property type="protein sequence ID" value="GAP39445.1"/>
    <property type="molecule type" value="Genomic_DNA"/>
</dbReference>
<dbReference type="InterPro" id="IPR000683">
    <property type="entry name" value="Gfo/Idh/MocA-like_OxRdtase_N"/>
</dbReference>
<dbReference type="InterPro" id="IPR050984">
    <property type="entry name" value="Gfo/Idh/MocA_domain"/>
</dbReference>
<keyword evidence="2" id="KW-0560">Oxidoreductase</keyword>
<dbReference type="STRING" id="1678840.ATC1_11379"/>
<dbReference type="PANTHER" id="PTHR22604">
    <property type="entry name" value="OXIDOREDUCTASES"/>
    <property type="match status" value="1"/>
</dbReference>
<dbReference type="GO" id="GO:0016491">
    <property type="term" value="F:oxidoreductase activity"/>
    <property type="evidence" value="ECO:0007669"/>
    <property type="project" value="UniProtKB-KW"/>
</dbReference>
<comment type="similarity">
    <text evidence="1">Belongs to the Gfo/Idh/MocA family.</text>
</comment>
<dbReference type="SUPFAM" id="SSF55347">
    <property type="entry name" value="Glyceraldehyde-3-phosphate dehydrogenase-like, C-terminal domain"/>
    <property type="match status" value="1"/>
</dbReference>
<dbReference type="Gene3D" id="3.40.50.720">
    <property type="entry name" value="NAD(P)-binding Rossmann-like Domain"/>
    <property type="match status" value="1"/>
</dbReference>
<keyword evidence="6" id="KW-1185">Reference proteome</keyword>
<dbReference type="SUPFAM" id="SSF51735">
    <property type="entry name" value="NAD(P)-binding Rossmann-fold domains"/>
    <property type="match status" value="1"/>
</dbReference>
<gene>
    <name evidence="5" type="ORF">ATC1_11379</name>
</gene>
<evidence type="ECO:0000259" key="3">
    <source>
        <dbReference type="Pfam" id="PF01408"/>
    </source>
</evidence>
<feature type="domain" description="Gfo/Idh/MocA-like oxidoreductase N-terminal" evidence="3">
    <location>
        <begin position="5"/>
        <end position="123"/>
    </location>
</feature>
<evidence type="ECO:0000313" key="5">
    <source>
        <dbReference type="EMBL" id="GAP39445.1"/>
    </source>
</evidence>
<dbReference type="Gene3D" id="3.30.360.10">
    <property type="entry name" value="Dihydrodipicolinate Reductase, domain 2"/>
    <property type="match status" value="1"/>
</dbReference>
<sequence>MEKVRFGIISCAGIAKKRFIPAITGASNALLAAVASRDPEKARQFASDHQIPEAYGSYKTLLNQKDIDAVYIPLPNGLHKEWSIKAIEHGKHVLCEKPLAPTQKDCEELAAAAKANGVTLMEAFMYRFHPLTEFVIRQVHNGELGDIHAIQACFSFVLNDPDNVRFQPDLAGGSVMDVGCYGINCTRTFFNEEPEAVSAVAHYTKPCVDDRMTIYAKFRSGKQAQIICSFSSQAPEGYMISGSKGWIVSSNGFRLGVEHGKIIQEIDGIRSSFEDATNEYTKMIEHFSDCVIHKTAPRYDAIEAGRNMAVICAAMESAEKNGEWVRLK</sequence>
<dbReference type="AlphaFoldDB" id="A0A0K8PBC0"/>
<feature type="domain" description="GFO/IDH/MocA-like oxidoreductase" evidence="4">
    <location>
        <begin position="138"/>
        <end position="248"/>
    </location>
</feature>
<dbReference type="PANTHER" id="PTHR22604:SF105">
    <property type="entry name" value="TRANS-1,2-DIHYDROBENZENE-1,2-DIOL DEHYDROGENASE"/>
    <property type="match status" value="1"/>
</dbReference>
<dbReference type="OrthoDB" id="9783105at2"/>
<proteinExistence type="inferred from homology"/>
<dbReference type="RefSeq" id="WP_062277795.1">
    <property type="nucleotide sequence ID" value="NZ_DF968179.1"/>
</dbReference>
<dbReference type="InterPro" id="IPR055170">
    <property type="entry name" value="GFO_IDH_MocA-like_dom"/>
</dbReference>
<dbReference type="Pfam" id="PF22725">
    <property type="entry name" value="GFO_IDH_MocA_C3"/>
    <property type="match status" value="1"/>
</dbReference>
<evidence type="ECO:0000256" key="1">
    <source>
        <dbReference type="ARBA" id="ARBA00010928"/>
    </source>
</evidence>